<comment type="pathway">
    <text evidence="1 9">Cofactor biosynthesis; riboflavin biosynthesis; 5-amino-6-(D-ribitylamino)uracil from GTP: step 1/4.</text>
</comment>
<feature type="region of interest" description="Disordered" evidence="10">
    <location>
        <begin position="165"/>
        <end position="202"/>
    </location>
</feature>
<feature type="binding site" evidence="9">
    <location>
        <position position="293"/>
    </location>
    <ligand>
        <name>GTP</name>
        <dbReference type="ChEBI" id="CHEBI:37565"/>
    </ligand>
</feature>
<dbReference type="Gene3D" id="3.40.50.10990">
    <property type="entry name" value="GTP cyclohydrolase II"/>
    <property type="match status" value="1"/>
</dbReference>
<feature type="binding site" evidence="9">
    <location>
        <position position="288"/>
    </location>
    <ligand>
        <name>Zn(2+)</name>
        <dbReference type="ChEBI" id="CHEBI:29105"/>
        <note>catalytic</note>
    </ligand>
</feature>
<dbReference type="HAMAP" id="MF_00179">
    <property type="entry name" value="RibA"/>
    <property type="match status" value="1"/>
</dbReference>
<comment type="function">
    <text evidence="9">Catalyzes the conversion of GTP to 2,5-diamino-6-ribosylamino-4(3H)-pyrimidinone 5'-phosphate (DARP), formate and pyrophosphate.</text>
</comment>
<feature type="active site" description="Nucleophile" evidence="9">
    <location>
        <position position="351"/>
    </location>
</feature>
<evidence type="ECO:0000256" key="2">
    <source>
        <dbReference type="ARBA" id="ARBA00022619"/>
    </source>
</evidence>
<keyword evidence="3 9" id="KW-0479">Metal-binding</keyword>
<comment type="catalytic activity">
    <reaction evidence="8 9">
        <text>GTP + 4 H2O = 2,5-diamino-6-hydroxy-4-(5-phosphoribosylamino)-pyrimidine + formate + 2 phosphate + 3 H(+)</text>
        <dbReference type="Rhea" id="RHEA:23704"/>
        <dbReference type="ChEBI" id="CHEBI:15377"/>
        <dbReference type="ChEBI" id="CHEBI:15378"/>
        <dbReference type="ChEBI" id="CHEBI:15740"/>
        <dbReference type="ChEBI" id="CHEBI:37565"/>
        <dbReference type="ChEBI" id="CHEBI:43474"/>
        <dbReference type="ChEBI" id="CHEBI:58614"/>
        <dbReference type="EC" id="3.5.4.25"/>
    </reaction>
</comment>
<dbReference type="InterPro" id="IPR036144">
    <property type="entry name" value="RibA-like_sf"/>
</dbReference>
<dbReference type="GO" id="GO:0003935">
    <property type="term" value="F:GTP cyclohydrolase II activity"/>
    <property type="evidence" value="ECO:0007669"/>
    <property type="project" value="UniProtKB-UniRule"/>
</dbReference>
<evidence type="ECO:0000259" key="11">
    <source>
        <dbReference type="Pfam" id="PF00925"/>
    </source>
</evidence>
<organism evidence="12 13">
    <name type="scientific">Eilatimonas milleporae</name>
    <dbReference type="NCBI Taxonomy" id="911205"/>
    <lineage>
        <taxon>Bacteria</taxon>
        <taxon>Pseudomonadati</taxon>
        <taxon>Pseudomonadota</taxon>
        <taxon>Alphaproteobacteria</taxon>
        <taxon>Kordiimonadales</taxon>
        <taxon>Kordiimonadaceae</taxon>
        <taxon>Eilatimonas</taxon>
    </lineage>
</organism>
<evidence type="ECO:0000256" key="6">
    <source>
        <dbReference type="ARBA" id="ARBA00022833"/>
    </source>
</evidence>
<evidence type="ECO:0000256" key="4">
    <source>
        <dbReference type="ARBA" id="ARBA00022741"/>
    </source>
</evidence>
<evidence type="ECO:0000313" key="12">
    <source>
        <dbReference type="EMBL" id="RMB01815.1"/>
    </source>
</evidence>
<sequence length="417" mass="43441">MTPDPMTHSNDPQTGHRLVLRAADDLRRGWPVTVTGDGRALLVLPLERADDAALADFDARLARLGGTESCLLLTDQRALTLKVAAKGWPVVRLARAPWLTAADMTAIADPTLDLGSPMKGPFRRLDVAPAVPERAAVKLIKIARLLPAALIADLPGQALNGDDAAAGGMAGEGDAPGPDASGAEAFGPVSDRSEDAAPGNTGLGGLMAVDGDAVLAHDMAASDSLVQVARAHVPLVDAVDTTLIAFRPRAGGPEHIAILVGDPPRGAPVLARLHSECFTGDLLGSLKCDCGPQLKGALKTIGDAGGGVILYLAQEGRGIGLISKLKAYSLQDQGFDTVDANTRLGFDVDERLFAPAARMLKSLGFSSVRLLTNNPEKVAALTRFGIDVAERVAHSFPPNPHNEAYLAVKKARTGHLL</sequence>
<dbReference type="PANTHER" id="PTHR21327">
    <property type="entry name" value="GTP CYCLOHYDROLASE II-RELATED"/>
    <property type="match status" value="1"/>
</dbReference>
<evidence type="ECO:0000256" key="1">
    <source>
        <dbReference type="ARBA" id="ARBA00004853"/>
    </source>
</evidence>
<dbReference type="GO" id="GO:0005829">
    <property type="term" value="C:cytosol"/>
    <property type="evidence" value="ECO:0007669"/>
    <property type="project" value="TreeGrafter"/>
</dbReference>
<keyword evidence="7 9" id="KW-0342">GTP-binding</keyword>
<keyword evidence="4 9" id="KW-0547">Nucleotide-binding</keyword>
<comment type="similarity">
    <text evidence="9">Belongs to the GTP cyclohydrolase II family.</text>
</comment>
<evidence type="ECO:0000313" key="13">
    <source>
        <dbReference type="Proteomes" id="UP000271227"/>
    </source>
</evidence>
<comment type="caution">
    <text evidence="12">The sequence shown here is derived from an EMBL/GenBank/DDBJ whole genome shotgun (WGS) entry which is preliminary data.</text>
</comment>
<feature type="binding site" evidence="9">
    <location>
        <begin position="272"/>
        <end position="276"/>
    </location>
    <ligand>
        <name>GTP</name>
        <dbReference type="ChEBI" id="CHEBI:37565"/>
    </ligand>
</feature>
<protein>
    <recommendedName>
        <fullName evidence="9">GTP cyclohydrolase-2</fullName>
        <ecNumber evidence="9">3.5.4.25</ecNumber>
    </recommendedName>
    <alternativeName>
        <fullName evidence="9">GTP cyclohydrolase II</fullName>
    </alternativeName>
</protein>
<dbReference type="EMBL" id="REFR01000015">
    <property type="protein sequence ID" value="RMB01815.1"/>
    <property type="molecule type" value="Genomic_DNA"/>
</dbReference>
<dbReference type="InterPro" id="IPR000926">
    <property type="entry name" value="RibA"/>
</dbReference>
<dbReference type="GO" id="GO:0005525">
    <property type="term" value="F:GTP binding"/>
    <property type="evidence" value="ECO:0007669"/>
    <property type="project" value="UniProtKB-KW"/>
</dbReference>
<evidence type="ECO:0000256" key="9">
    <source>
        <dbReference type="HAMAP-Rule" id="MF_00179"/>
    </source>
</evidence>
<evidence type="ECO:0000256" key="7">
    <source>
        <dbReference type="ARBA" id="ARBA00023134"/>
    </source>
</evidence>
<keyword evidence="2 9" id="KW-0686">Riboflavin biosynthesis</keyword>
<dbReference type="NCBIfam" id="NF001591">
    <property type="entry name" value="PRK00393.1"/>
    <property type="match status" value="1"/>
</dbReference>
<feature type="binding site" evidence="9">
    <location>
        <position position="377"/>
    </location>
    <ligand>
        <name>GTP</name>
        <dbReference type="ChEBI" id="CHEBI:37565"/>
    </ligand>
</feature>
<evidence type="ECO:0000256" key="8">
    <source>
        <dbReference type="ARBA" id="ARBA00049295"/>
    </source>
</evidence>
<dbReference type="GO" id="GO:0009231">
    <property type="term" value="P:riboflavin biosynthetic process"/>
    <property type="evidence" value="ECO:0007669"/>
    <property type="project" value="UniProtKB-UniRule"/>
</dbReference>
<dbReference type="PANTHER" id="PTHR21327:SF18">
    <property type="entry name" value="3,4-DIHYDROXY-2-BUTANONE 4-PHOSPHATE SYNTHASE"/>
    <property type="match status" value="1"/>
</dbReference>
<dbReference type="AlphaFoldDB" id="A0A3M0BZ00"/>
<feature type="binding site" evidence="9">
    <location>
        <position position="277"/>
    </location>
    <ligand>
        <name>Zn(2+)</name>
        <dbReference type="ChEBI" id="CHEBI:29105"/>
        <note>catalytic</note>
    </ligand>
</feature>
<feature type="binding site" evidence="9">
    <location>
        <begin position="315"/>
        <end position="317"/>
    </location>
    <ligand>
        <name>GTP</name>
        <dbReference type="ChEBI" id="CHEBI:37565"/>
    </ligand>
</feature>
<feature type="domain" description="GTP cyclohydrolase II" evidence="11">
    <location>
        <begin position="230"/>
        <end position="392"/>
    </location>
</feature>
<dbReference type="GO" id="GO:0008270">
    <property type="term" value="F:zinc ion binding"/>
    <property type="evidence" value="ECO:0007669"/>
    <property type="project" value="UniProtKB-UniRule"/>
</dbReference>
<accession>A0A3M0BZ00</accession>
<dbReference type="InParanoid" id="A0A3M0BZ00"/>
<name>A0A3M0BZ00_9PROT</name>
<dbReference type="SUPFAM" id="SSF142695">
    <property type="entry name" value="RibA-like"/>
    <property type="match status" value="1"/>
</dbReference>
<feature type="binding site" evidence="9">
    <location>
        <position position="337"/>
    </location>
    <ligand>
        <name>GTP</name>
        <dbReference type="ChEBI" id="CHEBI:37565"/>
    </ligand>
</feature>
<gene>
    <name evidence="9" type="primary">ribA</name>
    <name evidence="12" type="ORF">BXY39_3322</name>
</gene>
<dbReference type="Proteomes" id="UP000271227">
    <property type="component" value="Unassembled WGS sequence"/>
</dbReference>
<dbReference type="EC" id="3.5.4.25" evidence="9"/>
<evidence type="ECO:0000256" key="5">
    <source>
        <dbReference type="ARBA" id="ARBA00022801"/>
    </source>
</evidence>
<reference evidence="12 13" key="1">
    <citation type="submission" date="2018-10" db="EMBL/GenBank/DDBJ databases">
        <title>Genomic Encyclopedia of Archaeal and Bacterial Type Strains, Phase II (KMG-II): from individual species to whole genera.</title>
        <authorList>
            <person name="Goeker M."/>
        </authorList>
    </citation>
    <scope>NUCLEOTIDE SEQUENCE [LARGE SCALE GENOMIC DNA]</scope>
    <source>
        <strain evidence="12 13">DSM 25217</strain>
    </source>
</reference>
<dbReference type="Pfam" id="PF00925">
    <property type="entry name" value="GTP_cyclohydro2"/>
    <property type="match status" value="1"/>
</dbReference>
<dbReference type="UniPathway" id="UPA00275">
    <property type="reaction ID" value="UER00400"/>
</dbReference>
<dbReference type="InterPro" id="IPR032677">
    <property type="entry name" value="GTP_cyclohydro_II"/>
</dbReference>
<keyword evidence="13" id="KW-1185">Reference proteome</keyword>
<feature type="active site" description="Proton acceptor" evidence="9">
    <location>
        <position position="349"/>
    </location>
</feature>
<feature type="compositionally biased region" description="Low complexity" evidence="10">
    <location>
        <begin position="165"/>
        <end position="185"/>
    </location>
</feature>
<feature type="binding site" evidence="9">
    <location>
        <position position="372"/>
    </location>
    <ligand>
        <name>GTP</name>
        <dbReference type="ChEBI" id="CHEBI:37565"/>
    </ligand>
</feature>
<keyword evidence="5 9" id="KW-0378">Hydrolase</keyword>
<evidence type="ECO:0000256" key="3">
    <source>
        <dbReference type="ARBA" id="ARBA00022723"/>
    </source>
</evidence>
<keyword evidence="6 9" id="KW-0862">Zinc</keyword>
<evidence type="ECO:0000256" key="10">
    <source>
        <dbReference type="SAM" id="MobiDB-lite"/>
    </source>
</evidence>
<dbReference type="GO" id="GO:0008686">
    <property type="term" value="F:3,4-dihydroxy-2-butanone-4-phosphate synthase activity"/>
    <property type="evidence" value="ECO:0007669"/>
    <property type="project" value="TreeGrafter"/>
</dbReference>
<dbReference type="FunFam" id="3.40.50.10990:FF:000002">
    <property type="entry name" value="GTP cyclohydrolase-2"/>
    <property type="match status" value="1"/>
</dbReference>
<comment type="cofactor">
    <cofactor evidence="9">
        <name>Zn(2+)</name>
        <dbReference type="ChEBI" id="CHEBI:29105"/>
    </cofactor>
    <text evidence="9">Binds 1 zinc ion per subunit.</text>
</comment>
<proteinExistence type="inferred from homology"/>
<feature type="binding site" evidence="9">
    <location>
        <position position="290"/>
    </location>
    <ligand>
        <name>Zn(2+)</name>
        <dbReference type="ChEBI" id="CHEBI:29105"/>
        <note>catalytic</note>
    </ligand>
</feature>
<dbReference type="CDD" id="cd00641">
    <property type="entry name" value="GTP_cyclohydro2"/>
    <property type="match status" value="1"/>
</dbReference>